<dbReference type="CDD" id="cd00531">
    <property type="entry name" value="NTF2_like"/>
    <property type="match status" value="1"/>
</dbReference>
<reference evidence="3" key="1">
    <citation type="submission" date="2023-07" db="EMBL/GenBank/DDBJ databases">
        <title>30 novel species of actinomycetes from the DSMZ collection.</title>
        <authorList>
            <person name="Nouioui I."/>
        </authorList>
    </citation>
    <scope>NUCLEOTIDE SEQUENCE [LARGE SCALE GENOMIC DNA]</scope>
    <source>
        <strain evidence="3">DSM 41886</strain>
    </source>
</reference>
<name>A0ABU2RXS7_9ACTN</name>
<evidence type="ECO:0000313" key="2">
    <source>
        <dbReference type="EMBL" id="MDT0441520.1"/>
    </source>
</evidence>
<gene>
    <name evidence="2" type="ORF">RM779_02740</name>
</gene>
<dbReference type="SUPFAM" id="SSF54427">
    <property type="entry name" value="NTF2-like"/>
    <property type="match status" value="1"/>
</dbReference>
<keyword evidence="3" id="KW-1185">Reference proteome</keyword>
<proteinExistence type="predicted"/>
<evidence type="ECO:0000259" key="1">
    <source>
        <dbReference type="Pfam" id="PF12680"/>
    </source>
</evidence>
<dbReference type="Proteomes" id="UP001183615">
    <property type="component" value="Unassembled WGS sequence"/>
</dbReference>
<feature type="domain" description="SnoaL-like" evidence="1">
    <location>
        <begin position="9"/>
        <end position="116"/>
    </location>
</feature>
<comment type="caution">
    <text evidence="2">The sequence shown here is derived from an EMBL/GenBank/DDBJ whole genome shotgun (WGS) entry which is preliminary data.</text>
</comment>
<accession>A0ABU2RXS7</accession>
<evidence type="ECO:0000313" key="3">
    <source>
        <dbReference type="Proteomes" id="UP001183615"/>
    </source>
</evidence>
<dbReference type="RefSeq" id="WP_311615361.1">
    <property type="nucleotide sequence ID" value="NZ_JAVREV010000001.1"/>
</dbReference>
<organism evidence="2 3">
    <name type="scientific">Streptomyces johnsoniae</name>
    <dbReference type="NCBI Taxonomy" id="3075532"/>
    <lineage>
        <taxon>Bacteria</taxon>
        <taxon>Bacillati</taxon>
        <taxon>Actinomycetota</taxon>
        <taxon>Actinomycetes</taxon>
        <taxon>Kitasatosporales</taxon>
        <taxon>Streptomycetaceae</taxon>
        <taxon>Streptomyces</taxon>
    </lineage>
</organism>
<dbReference type="InterPro" id="IPR032710">
    <property type="entry name" value="NTF2-like_dom_sf"/>
</dbReference>
<dbReference type="InterPro" id="IPR037401">
    <property type="entry name" value="SnoaL-like"/>
</dbReference>
<protein>
    <submittedName>
        <fullName evidence="2">Nuclear transport factor 2 family protein</fullName>
    </submittedName>
</protein>
<dbReference type="EMBL" id="JAVREV010000001">
    <property type="protein sequence ID" value="MDT0441520.1"/>
    <property type="molecule type" value="Genomic_DNA"/>
</dbReference>
<dbReference type="Gene3D" id="3.10.450.50">
    <property type="match status" value="1"/>
</dbReference>
<sequence length="131" mass="14587">MEPREVLGRYRQAMLDKSPDDLAELYADDGVHEFPFRFPGVPKRLEGREAVRAGYRTMWDAMPVRATSIREVAVHETTDPQVIIAEQVVLAGPEGAEPGEVPGLLVIRVREGRIVHVRDYLDNSAAAALTH</sequence>
<dbReference type="Pfam" id="PF12680">
    <property type="entry name" value="SnoaL_2"/>
    <property type="match status" value="1"/>
</dbReference>